<name>A0ABU8ZP23_9BIFI</name>
<reference evidence="3 4" key="1">
    <citation type="submission" date="2024-02" db="EMBL/GenBank/DDBJ databases">
        <title>Bifidobacterium honeyensis sp. nov., isolated from the comb honey.</title>
        <authorList>
            <person name="Liu W."/>
            <person name="Li Y."/>
        </authorList>
    </citation>
    <scope>NUCLEOTIDE SEQUENCE [LARGE SCALE GENOMIC DNA]</scope>
    <source>
        <strain evidence="3 4">IMAU50988</strain>
    </source>
</reference>
<feature type="compositionally biased region" description="Low complexity" evidence="1">
    <location>
        <begin position="177"/>
        <end position="186"/>
    </location>
</feature>
<keyword evidence="4" id="KW-1185">Reference proteome</keyword>
<dbReference type="PROSITE" id="PS51257">
    <property type="entry name" value="PROKAR_LIPOPROTEIN"/>
    <property type="match status" value="1"/>
</dbReference>
<organism evidence="3 4">
    <name type="scientific">Bifidobacterium favimelis</name>
    <dbReference type="NCBI Taxonomy" id="3122979"/>
    <lineage>
        <taxon>Bacteria</taxon>
        <taxon>Bacillati</taxon>
        <taxon>Actinomycetota</taxon>
        <taxon>Actinomycetes</taxon>
        <taxon>Bifidobacteriales</taxon>
        <taxon>Bifidobacteriaceae</taxon>
        <taxon>Bifidobacterium</taxon>
    </lineage>
</organism>
<sequence length="593" mass="62607">MNRLHRTIMRWMAAAASLTLLLTTAACSFHEGAKTGSPSPTTSGPARTKSGHFAIFLPSDGITLSQHTPNNKWAAFLPELRQALNANHVEKSDIFVSTDTSLTDQSRYLAEYVTSRIKDRKAGDPTTIILAPVAGADSITRQYGDYVSQDLTNLAAQAARISDPAAGDGSTGDQDRSPAASPSSGGTKSGGKEGSPTPAPSASKEEESDDGDDSDPQRWNEDAIAYKKMVSALKKARQSGMHVVLLSSDLPDVNPDLFVSFADARKIGRIQATELVRKLELDKASRQNPRRVEILLPIQAEDADASARAGDQTRSARNPGTFPAEAFTGIWEVLGPYFKDGRAVSPSALLGTGSGPQDWPSISYDPGKDISATKAELAKRLHGSEGGRTAIDGVIAMNDFIASGVVSELGDLGYTGSSADINPEISISGIVGNFTGRRDLNKKPVPSPKPTASPHTPPAADGRKGPDGTTVQNGQEEDAGGTDRAAGTPGDDRPSWPIVTGYGAYTDNIPQIVDGEQWMTALEDRKGLANDLARACIGLNEKGKTGDIATITRLKTSGRELMTLDRPLVAVSASNLKSAMIDTNYIKPADAGL</sequence>
<evidence type="ECO:0000256" key="2">
    <source>
        <dbReference type="SAM" id="SignalP"/>
    </source>
</evidence>
<feature type="region of interest" description="Disordered" evidence="1">
    <location>
        <begin position="163"/>
        <end position="218"/>
    </location>
</feature>
<comment type="caution">
    <text evidence="3">The sequence shown here is derived from an EMBL/GenBank/DDBJ whole genome shotgun (WGS) entry which is preliminary data.</text>
</comment>
<protein>
    <submittedName>
        <fullName evidence="3">Uncharacterized protein</fullName>
    </submittedName>
</protein>
<gene>
    <name evidence="3" type="ORF">V8P97_04345</name>
</gene>
<dbReference type="EMBL" id="JBANBB010000001">
    <property type="protein sequence ID" value="MEK0306694.1"/>
    <property type="molecule type" value="Genomic_DNA"/>
</dbReference>
<accession>A0ABU8ZP23</accession>
<proteinExistence type="predicted"/>
<keyword evidence="2" id="KW-0732">Signal</keyword>
<dbReference type="Proteomes" id="UP001373159">
    <property type="component" value="Unassembled WGS sequence"/>
</dbReference>
<evidence type="ECO:0000313" key="3">
    <source>
        <dbReference type="EMBL" id="MEK0306694.1"/>
    </source>
</evidence>
<feature type="compositionally biased region" description="Pro residues" evidence="1">
    <location>
        <begin position="445"/>
        <end position="457"/>
    </location>
</feature>
<feature type="chain" id="PRO_5046355931" evidence="2">
    <location>
        <begin position="29"/>
        <end position="593"/>
    </location>
</feature>
<dbReference type="InterPro" id="IPR028082">
    <property type="entry name" value="Peripla_BP_I"/>
</dbReference>
<evidence type="ECO:0000256" key="1">
    <source>
        <dbReference type="SAM" id="MobiDB-lite"/>
    </source>
</evidence>
<dbReference type="SUPFAM" id="SSF53822">
    <property type="entry name" value="Periplasmic binding protein-like I"/>
    <property type="match status" value="1"/>
</dbReference>
<evidence type="ECO:0000313" key="4">
    <source>
        <dbReference type="Proteomes" id="UP001373159"/>
    </source>
</evidence>
<feature type="signal peptide" evidence="2">
    <location>
        <begin position="1"/>
        <end position="28"/>
    </location>
</feature>
<dbReference type="Gene3D" id="3.40.50.2300">
    <property type="match status" value="1"/>
</dbReference>
<feature type="region of interest" description="Disordered" evidence="1">
    <location>
        <begin position="436"/>
        <end position="499"/>
    </location>
</feature>